<dbReference type="AlphaFoldDB" id="A0AAV5BWH0"/>
<keyword evidence="4" id="KW-1185">Reference proteome</keyword>
<feature type="region of interest" description="Disordered" evidence="2">
    <location>
        <begin position="191"/>
        <end position="210"/>
    </location>
</feature>
<proteinExistence type="predicted"/>
<name>A0AAV5BWH0_ELECO</name>
<feature type="region of interest" description="Disordered" evidence="2">
    <location>
        <begin position="13"/>
        <end position="72"/>
    </location>
</feature>
<reference evidence="3" key="1">
    <citation type="journal article" date="2018" name="DNA Res.">
        <title>Multiple hybrid de novo genome assembly of finger millet, an orphan allotetraploid crop.</title>
        <authorList>
            <person name="Hatakeyama M."/>
            <person name="Aluri S."/>
            <person name="Balachadran M.T."/>
            <person name="Sivarajan S.R."/>
            <person name="Patrignani A."/>
            <person name="Gruter S."/>
            <person name="Poveda L."/>
            <person name="Shimizu-Inatsugi R."/>
            <person name="Baeten J."/>
            <person name="Francoijs K.J."/>
            <person name="Nataraja K.N."/>
            <person name="Reddy Y.A.N."/>
            <person name="Phadnis S."/>
            <person name="Ravikumar R.L."/>
            <person name="Schlapbach R."/>
            <person name="Sreeman S.M."/>
            <person name="Shimizu K.K."/>
        </authorList>
    </citation>
    <scope>NUCLEOTIDE SEQUENCE</scope>
</reference>
<keyword evidence="1" id="KW-0175">Coiled coil</keyword>
<protein>
    <submittedName>
        <fullName evidence="3">Uncharacterized protein</fullName>
    </submittedName>
</protein>
<feature type="compositionally biased region" description="Polar residues" evidence="2">
    <location>
        <begin position="198"/>
        <end position="207"/>
    </location>
</feature>
<accession>A0AAV5BWH0</accession>
<comment type="caution">
    <text evidence="3">The sequence shown here is derived from an EMBL/GenBank/DDBJ whole genome shotgun (WGS) entry which is preliminary data.</text>
</comment>
<gene>
    <name evidence="3" type="primary">ga06348</name>
    <name evidence="3" type="ORF">PR202_ga06348</name>
</gene>
<sequence>MYAPAYATVSYLPAASAPSSPPPALRFSPPREFTQHPPPRLPPATSVDGDALARGFSPPRELSQRPTTEESDCAIFRMPVGDRLMGTGGNLGAKREKESGEVERLKKELNRLNKQMNDLKNECDQLRKDRTKKDHQIKAKEVEIQNLKKANGGFAGKDVCGIGTNTDKSVHVAANGALHAANTWAITRTDKSNGKVKGTSSLQQDLGSKQRHQTDLPQALELKDLTMIDNKDILALLQCTRLPDKLGTSSETSSSMNDAISQLYDIFVKMSNEKIAIQTFLESLLNLCSFENAAIVGRTLRILQRILQLLLNYGTKSNRRNNVFVEPYVDLHVENKHKDSSTVLITPGAEDLLRWRKMSLPFGFWSSVFSVMLQTGIKYSDESIRVDALFIMILIVRTTDPKEERQKFEFTSTMEKLHQLLQKDNGFLVKKHSVRLLFLLLNCPAMLKLLCSGGKDGSEQISEGSESDRSKQAISLVLEDLSECLTCEGKCSQVFADERSAYPSKPIGITCQLFKTNLGSADGQQVMCNHDN</sequence>
<dbReference type="Proteomes" id="UP001054889">
    <property type="component" value="Unassembled WGS sequence"/>
</dbReference>
<evidence type="ECO:0000313" key="3">
    <source>
        <dbReference type="EMBL" id="GJM90100.1"/>
    </source>
</evidence>
<dbReference type="EMBL" id="BQKI01000003">
    <property type="protein sequence ID" value="GJM90100.1"/>
    <property type="molecule type" value="Genomic_DNA"/>
</dbReference>
<evidence type="ECO:0000256" key="1">
    <source>
        <dbReference type="SAM" id="Coils"/>
    </source>
</evidence>
<dbReference type="SUPFAM" id="SSF48371">
    <property type="entry name" value="ARM repeat"/>
    <property type="match status" value="1"/>
</dbReference>
<organism evidence="3 4">
    <name type="scientific">Eleusine coracana subsp. coracana</name>
    <dbReference type="NCBI Taxonomy" id="191504"/>
    <lineage>
        <taxon>Eukaryota</taxon>
        <taxon>Viridiplantae</taxon>
        <taxon>Streptophyta</taxon>
        <taxon>Embryophyta</taxon>
        <taxon>Tracheophyta</taxon>
        <taxon>Spermatophyta</taxon>
        <taxon>Magnoliopsida</taxon>
        <taxon>Liliopsida</taxon>
        <taxon>Poales</taxon>
        <taxon>Poaceae</taxon>
        <taxon>PACMAD clade</taxon>
        <taxon>Chloridoideae</taxon>
        <taxon>Cynodonteae</taxon>
        <taxon>Eleusininae</taxon>
        <taxon>Eleusine</taxon>
    </lineage>
</organism>
<dbReference type="InterPro" id="IPR044952">
    <property type="entry name" value="SUV2"/>
</dbReference>
<dbReference type="PANTHER" id="PTHR35761:SF1">
    <property type="entry name" value="PROTEIN SENSITIVE TO UV 2"/>
    <property type="match status" value="1"/>
</dbReference>
<feature type="coiled-coil region" evidence="1">
    <location>
        <begin position="95"/>
        <end position="136"/>
    </location>
</feature>
<dbReference type="PANTHER" id="PTHR35761">
    <property type="entry name" value="ATR INTERACTING PROTEIN"/>
    <property type="match status" value="1"/>
</dbReference>
<reference evidence="3" key="2">
    <citation type="submission" date="2021-12" db="EMBL/GenBank/DDBJ databases">
        <title>Resequencing data analysis of finger millet.</title>
        <authorList>
            <person name="Hatakeyama M."/>
            <person name="Aluri S."/>
            <person name="Balachadran M.T."/>
            <person name="Sivarajan S.R."/>
            <person name="Poveda L."/>
            <person name="Shimizu-Inatsugi R."/>
            <person name="Schlapbach R."/>
            <person name="Sreeman S.M."/>
            <person name="Shimizu K.K."/>
        </authorList>
    </citation>
    <scope>NUCLEOTIDE SEQUENCE</scope>
</reference>
<dbReference type="InterPro" id="IPR016024">
    <property type="entry name" value="ARM-type_fold"/>
</dbReference>
<dbReference type="GO" id="GO:0006974">
    <property type="term" value="P:DNA damage response"/>
    <property type="evidence" value="ECO:0007669"/>
    <property type="project" value="InterPro"/>
</dbReference>
<evidence type="ECO:0000313" key="4">
    <source>
        <dbReference type="Proteomes" id="UP001054889"/>
    </source>
</evidence>
<evidence type="ECO:0000256" key="2">
    <source>
        <dbReference type="SAM" id="MobiDB-lite"/>
    </source>
</evidence>